<comment type="cofactor">
    <cofactor evidence="1 5">
        <name>heme</name>
        <dbReference type="ChEBI" id="CHEBI:30413"/>
    </cofactor>
</comment>
<dbReference type="Gene3D" id="1.10.630.10">
    <property type="entry name" value="Cytochrome P450"/>
    <property type="match status" value="1"/>
</dbReference>
<dbReference type="EMBL" id="CAUWAG010000004">
    <property type="protein sequence ID" value="CAJ2502539.1"/>
    <property type="molecule type" value="Genomic_DNA"/>
</dbReference>
<sequence>MAALSSILRLVWASMPYYAAIALVTYLLLFTTYQIFLHPLSRYPGPLLAKLSNAYNGFYAHQKCLHLVTRQNQLKYGPVVRQGPNKLVFNSISALQDIYKNDRITKPRSYQAVGPGRRVPNMFATRDKKLHRARRQVVGQILTDRSLQAFEPTMIEQVDIFISQLLASAQSTEPVNMSIRTRQLGMDIAGLLSFGYEFNLQTTDEHRFMFTTLDGQVPSSNVYFNFYSLRPWVRWITMLLVGKTRERTTRLMEKIVTTRMALEKDARHDLYSFVAHALDAKSGGLRQSELWAEAQFFLTAAGETTKTTISAAVFYLSRNPEVYEKLAHEIRSAFTNGGEINGAALTSCRYLRACIDESLRMSPPVSGILWRERAPDENDSQPLVVDGHVIPPGTVVGVNTYSLHHNEEYFPDPFAFNPERWLDSSTPEAAKLVRNAFIPFSVGSRACAGKSMAYKEISLVLAKTLLYFDFNAAPGKLGDVGAGNPDLGPGRERPGEFQLYDNFSSSHDGPYLTFRSRGDFGKDLSR</sequence>
<evidence type="ECO:0000256" key="6">
    <source>
        <dbReference type="RuleBase" id="RU000461"/>
    </source>
</evidence>
<keyword evidence="8" id="KW-0812">Transmembrane</keyword>
<keyword evidence="6" id="KW-0503">Monooxygenase</keyword>
<keyword evidence="10" id="KW-1185">Reference proteome</keyword>
<dbReference type="InterPro" id="IPR050121">
    <property type="entry name" value="Cytochrome_P450_monoxygenase"/>
</dbReference>
<proteinExistence type="inferred from homology"/>
<dbReference type="Pfam" id="PF00067">
    <property type="entry name" value="p450"/>
    <property type="match status" value="1"/>
</dbReference>
<gene>
    <name evidence="9" type="ORF">KHLLAP_LOCUS3007</name>
</gene>
<dbReference type="InterPro" id="IPR017972">
    <property type="entry name" value="Cyt_P450_CS"/>
</dbReference>
<evidence type="ECO:0000256" key="7">
    <source>
        <dbReference type="SAM" id="MobiDB-lite"/>
    </source>
</evidence>
<dbReference type="PANTHER" id="PTHR24305">
    <property type="entry name" value="CYTOCHROME P450"/>
    <property type="match status" value="1"/>
</dbReference>
<dbReference type="InterPro" id="IPR002401">
    <property type="entry name" value="Cyt_P450_E_grp-I"/>
</dbReference>
<evidence type="ECO:0000313" key="9">
    <source>
        <dbReference type="EMBL" id="CAJ2502539.1"/>
    </source>
</evidence>
<keyword evidence="6" id="KW-0560">Oxidoreductase</keyword>
<evidence type="ECO:0000256" key="3">
    <source>
        <dbReference type="ARBA" id="ARBA00022723"/>
    </source>
</evidence>
<dbReference type="GO" id="GO:0004497">
    <property type="term" value="F:monooxygenase activity"/>
    <property type="evidence" value="ECO:0007669"/>
    <property type="project" value="UniProtKB-KW"/>
</dbReference>
<evidence type="ECO:0000256" key="2">
    <source>
        <dbReference type="ARBA" id="ARBA00022617"/>
    </source>
</evidence>
<dbReference type="GO" id="GO:0020037">
    <property type="term" value="F:heme binding"/>
    <property type="evidence" value="ECO:0007669"/>
    <property type="project" value="InterPro"/>
</dbReference>
<accession>A0AAI8VCM8</accession>
<dbReference type="PROSITE" id="PS00086">
    <property type="entry name" value="CYTOCHROME_P450"/>
    <property type="match status" value="1"/>
</dbReference>
<dbReference type="CDD" id="cd11061">
    <property type="entry name" value="CYP67-like"/>
    <property type="match status" value="1"/>
</dbReference>
<keyword evidence="8" id="KW-1133">Transmembrane helix</keyword>
<dbReference type="AlphaFoldDB" id="A0AAI8VCM8"/>
<evidence type="ECO:0000256" key="8">
    <source>
        <dbReference type="SAM" id="Phobius"/>
    </source>
</evidence>
<organism evidence="9 10">
    <name type="scientific">Anthostomella pinea</name>
    <dbReference type="NCBI Taxonomy" id="933095"/>
    <lineage>
        <taxon>Eukaryota</taxon>
        <taxon>Fungi</taxon>
        <taxon>Dikarya</taxon>
        <taxon>Ascomycota</taxon>
        <taxon>Pezizomycotina</taxon>
        <taxon>Sordariomycetes</taxon>
        <taxon>Xylariomycetidae</taxon>
        <taxon>Xylariales</taxon>
        <taxon>Xylariaceae</taxon>
        <taxon>Anthostomella</taxon>
    </lineage>
</organism>
<dbReference type="PRINTS" id="PR00463">
    <property type="entry name" value="EP450I"/>
</dbReference>
<evidence type="ECO:0000256" key="4">
    <source>
        <dbReference type="ARBA" id="ARBA00023004"/>
    </source>
</evidence>
<dbReference type="SUPFAM" id="SSF48264">
    <property type="entry name" value="Cytochrome P450"/>
    <property type="match status" value="1"/>
</dbReference>
<reference evidence="9" key="1">
    <citation type="submission" date="2023-10" db="EMBL/GenBank/DDBJ databases">
        <authorList>
            <person name="Hackl T."/>
        </authorList>
    </citation>
    <scope>NUCLEOTIDE SEQUENCE</scope>
</reference>
<feature type="binding site" description="axial binding residue" evidence="5">
    <location>
        <position position="447"/>
    </location>
    <ligand>
        <name>heme</name>
        <dbReference type="ChEBI" id="CHEBI:30413"/>
    </ligand>
    <ligandPart>
        <name>Fe</name>
        <dbReference type="ChEBI" id="CHEBI:18248"/>
    </ligandPart>
</feature>
<protein>
    <submittedName>
        <fullName evidence="9">Uu.00g099330.m01.CDS01</fullName>
    </submittedName>
</protein>
<comment type="similarity">
    <text evidence="6">Belongs to the cytochrome P450 family.</text>
</comment>
<name>A0AAI8VCM8_9PEZI</name>
<evidence type="ECO:0000313" key="10">
    <source>
        <dbReference type="Proteomes" id="UP001295740"/>
    </source>
</evidence>
<dbReference type="GO" id="GO:0016705">
    <property type="term" value="F:oxidoreductase activity, acting on paired donors, with incorporation or reduction of molecular oxygen"/>
    <property type="evidence" value="ECO:0007669"/>
    <property type="project" value="InterPro"/>
</dbReference>
<dbReference type="Proteomes" id="UP001295740">
    <property type="component" value="Unassembled WGS sequence"/>
</dbReference>
<dbReference type="GO" id="GO:0005506">
    <property type="term" value="F:iron ion binding"/>
    <property type="evidence" value="ECO:0007669"/>
    <property type="project" value="InterPro"/>
</dbReference>
<feature type="transmembrane region" description="Helical" evidence="8">
    <location>
        <begin position="15"/>
        <end position="36"/>
    </location>
</feature>
<keyword evidence="8" id="KW-0472">Membrane</keyword>
<dbReference type="PRINTS" id="PR00385">
    <property type="entry name" value="P450"/>
</dbReference>
<dbReference type="InterPro" id="IPR036396">
    <property type="entry name" value="Cyt_P450_sf"/>
</dbReference>
<evidence type="ECO:0000256" key="5">
    <source>
        <dbReference type="PIRSR" id="PIRSR602401-1"/>
    </source>
</evidence>
<feature type="region of interest" description="Disordered" evidence="7">
    <location>
        <begin position="483"/>
        <end position="508"/>
    </location>
</feature>
<dbReference type="InterPro" id="IPR001128">
    <property type="entry name" value="Cyt_P450"/>
</dbReference>
<evidence type="ECO:0000256" key="1">
    <source>
        <dbReference type="ARBA" id="ARBA00001971"/>
    </source>
</evidence>
<keyword evidence="2 5" id="KW-0349">Heme</keyword>
<keyword evidence="4 5" id="KW-0408">Iron</keyword>
<dbReference type="PANTHER" id="PTHR24305:SF226">
    <property type="entry name" value="CYTOCHROME P450 MONOOXYGENASE"/>
    <property type="match status" value="1"/>
</dbReference>
<keyword evidence="3 5" id="KW-0479">Metal-binding</keyword>
<comment type="caution">
    <text evidence="9">The sequence shown here is derived from an EMBL/GenBank/DDBJ whole genome shotgun (WGS) entry which is preliminary data.</text>
</comment>